<reference evidence="2" key="1">
    <citation type="journal article" date="2012" name="Proc. Natl. Acad. Sci. U.S.A.">
        <title>Antigenic diversity is generated by distinct evolutionary mechanisms in African trypanosome species.</title>
        <authorList>
            <person name="Jackson A.P."/>
            <person name="Berry A."/>
            <person name="Aslett M."/>
            <person name="Allison H.C."/>
            <person name="Burton P."/>
            <person name="Vavrova-Anderson J."/>
            <person name="Brown R."/>
            <person name="Browne H."/>
            <person name="Corton N."/>
            <person name="Hauser H."/>
            <person name="Gamble J."/>
            <person name="Gilderthorp R."/>
            <person name="Marcello L."/>
            <person name="McQuillan J."/>
            <person name="Otto T.D."/>
            <person name="Quail M.A."/>
            <person name="Sanders M.J."/>
            <person name="van Tonder A."/>
            <person name="Ginger M.L."/>
            <person name="Field M.C."/>
            <person name="Barry J.D."/>
            <person name="Hertz-Fowler C."/>
            <person name="Berriman M."/>
        </authorList>
    </citation>
    <scope>NUCLEOTIDE SEQUENCE</scope>
    <source>
        <strain evidence="2">IL3000</strain>
    </source>
</reference>
<evidence type="ECO:0000256" key="1">
    <source>
        <dbReference type="SAM" id="Phobius"/>
    </source>
</evidence>
<feature type="transmembrane region" description="Helical" evidence="1">
    <location>
        <begin position="51"/>
        <end position="73"/>
    </location>
</feature>
<sequence>MYNVSDQSQRVNRKAAAVKWTNLSCAMFGLPAVIVLMASWIASMLKGHATFVRYVVCAASIPFVLIATTLSVFQYCRKMRFTMYLLNQLFSLIAATLIAVSLGMTEATLQSCSFNTTLVEEDDADCSLHKVQALVEGIVCFFMSMNFFFTQQCIILFVNRGILDGIKQHTIYVLPGKD</sequence>
<feature type="transmembrane region" description="Helical" evidence="1">
    <location>
        <begin position="20"/>
        <end position="45"/>
    </location>
</feature>
<dbReference type="VEuPathDB" id="TriTrypDB:TcIL3000_8_4300"/>
<keyword evidence="1" id="KW-0472">Membrane</keyword>
<keyword evidence="1" id="KW-0812">Transmembrane</keyword>
<name>G0US47_TRYCI</name>
<accession>G0US47</accession>
<feature type="transmembrane region" description="Helical" evidence="1">
    <location>
        <begin position="85"/>
        <end position="104"/>
    </location>
</feature>
<organism evidence="2">
    <name type="scientific">Trypanosoma congolense (strain IL3000)</name>
    <dbReference type="NCBI Taxonomy" id="1068625"/>
    <lineage>
        <taxon>Eukaryota</taxon>
        <taxon>Discoba</taxon>
        <taxon>Euglenozoa</taxon>
        <taxon>Kinetoplastea</taxon>
        <taxon>Metakinetoplastina</taxon>
        <taxon>Trypanosomatida</taxon>
        <taxon>Trypanosomatidae</taxon>
        <taxon>Trypanosoma</taxon>
        <taxon>Nannomonas</taxon>
    </lineage>
</organism>
<protein>
    <submittedName>
        <fullName evidence="2">Uncharacterized protein</fullName>
    </submittedName>
</protein>
<keyword evidence="1" id="KW-1133">Transmembrane helix</keyword>
<dbReference type="AlphaFoldDB" id="G0US47"/>
<proteinExistence type="predicted"/>
<dbReference type="EMBL" id="HE575321">
    <property type="protein sequence ID" value="CCC92209.1"/>
    <property type="molecule type" value="Genomic_DNA"/>
</dbReference>
<gene>
    <name evidence="2" type="ORF">TCIL3000_8_4300</name>
</gene>
<evidence type="ECO:0000313" key="2">
    <source>
        <dbReference type="EMBL" id="CCC92209.1"/>
    </source>
</evidence>